<organism evidence="2 3">
    <name type="scientific">Rhamnusium bicolor</name>
    <dbReference type="NCBI Taxonomy" id="1586634"/>
    <lineage>
        <taxon>Eukaryota</taxon>
        <taxon>Metazoa</taxon>
        <taxon>Ecdysozoa</taxon>
        <taxon>Arthropoda</taxon>
        <taxon>Hexapoda</taxon>
        <taxon>Insecta</taxon>
        <taxon>Pterygota</taxon>
        <taxon>Neoptera</taxon>
        <taxon>Endopterygota</taxon>
        <taxon>Coleoptera</taxon>
        <taxon>Polyphaga</taxon>
        <taxon>Cucujiformia</taxon>
        <taxon>Chrysomeloidea</taxon>
        <taxon>Cerambycidae</taxon>
        <taxon>Lepturinae</taxon>
        <taxon>Rhagiini</taxon>
        <taxon>Rhamnusium</taxon>
    </lineage>
</organism>
<feature type="region of interest" description="Disordered" evidence="1">
    <location>
        <begin position="93"/>
        <end position="113"/>
    </location>
</feature>
<proteinExistence type="predicted"/>
<dbReference type="AlphaFoldDB" id="A0AAV8X7W2"/>
<keyword evidence="3" id="KW-1185">Reference proteome</keyword>
<evidence type="ECO:0000313" key="2">
    <source>
        <dbReference type="EMBL" id="KAJ8934644.1"/>
    </source>
</evidence>
<comment type="caution">
    <text evidence="2">The sequence shown here is derived from an EMBL/GenBank/DDBJ whole genome shotgun (WGS) entry which is preliminary data.</text>
</comment>
<sequence length="225" mass="25460">MDKFVKEENETVTSQGIQKRPINNFTTKEYTCRVLCLDSNKKKLENVARKKVFSPIIKKKIQQIQKIVDTDVTSDGSDCIESELRYFKPIDHRVNPPSVGKPPIRVPTKKPQKNTAPTILTSVVPIKEKNKLDEDKESPTLSSCSKTSRTKRQLFGKSNNIVQVETSSSPPFYGFENSDSKNNTSNIINTVKKNGIINITEDEKSKKLIQEMADLEFAKKITGRI</sequence>
<name>A0AAV8X7W2_9CUCU</name>
<reference evidence="2" key="1">
    <citation type="journal article" date="2023" name="Insect Mol. Biol.">
        <title>Genome sequencing provides insights into the evolution of gene families encoding plant cell wall-degrading enzymes in longhorned beetles.</title>
        <authorList>
            <person name="Shin N.R."/>
            <person name="Okamura Y."/>
            <person name="Kirsch R."/>
            <person name="Pauchet Y."/>
        </authorList>
    </citation>
    <scope>NUCLEOTIDE SEQUENCE</scope>
    <source>
        <strain evidence="2">RBIC_L_NR</strain>
    </source>
</reference>
<evidence type="ECO:0000313" key="3">
    <source>
        <dbReference type="Proteomes" id="UP001162156"/>
    </source>
</evidence>
<dbReference type="Proteomes" id="UP001162156">
    <property type="component" value="Unassembled WGS sequence"/>
</dbReference>
<accession>A0AAV8X7W2</accession>
<protein>
    <submittedName>
        <fullName evidence="2">Uncharacterized protein</fullName>
    </submittedName>
</protein>
<dbReference type="EMBL" id="JANEYF010003692">
    <property type="protein sequence ID" value="KAJ8934644.1"/>
    <property type="molecule type" value="Genomic_DNA"/>
</dbReference>
<evidence type="ECO:0000256" key="1">
    <source>
        <dbReference type="SAM" id="MobiDB-lite"/>
    </source>
</evidence>
<gene>
    <name evidence="2" type="ORF">NQ314_013243</name>
</gene>
<feature type="region of interest" description="Disordered" evidence="1">
    <location>
        <begin position="130"/>
        <end position="149"/>
    </location>
</feature>